<dbReference type="EMBL" id="BQNB010017859">
    <property type="protein sequence ID" value="GJT68006.1"/>
    <property type="molecule type" value="Genomic_DNA"/>
</dbReference>
<keyword evidence="3" id="KW-1185">Reference proteome</keyword>
<dbReference type="PANTHER" id="PTHR11439:SF495">
    <property type="entry name" value="REVERSE TRANSCRIPTASE, RNA-DEPENDENT DNA POLYMERASE-RELATED"/>
    <property type="match status" value="1"/>
</dbReference>
<comment type="caution">
    <text evidence="2">The sequence shown here is derived from an EMBL/GenBank/DDBJ whole genome shotgun (WGS) entry which is preliminary data.</text>
</comment>
<evidence type="ECO:0000313" key="2">
    <source>
        <dbReference type="EMBL" id="GJT68006.1"/>
    </source>
</evidence>
<dbReference type="Proteomes" id="UP001151760">
    <property type="component" value="Unassembled WGS sequence"/>
</dbReference>
<evidence type="ECO:0000313" key="3">
    <source>
        <dbReference type="Proteomes" id="UP001151760"/>
    </source>
</evidence>
<dbReference type="InterPro" id="IPR043502">
    <property type="entry name" value="DNA/RNA_pol_sf"/>
</dbReference>
<feature type="domain" description="Reverse transcriptase Ty1/copia-type" evidence="1">
    <location>
        <begin position="2"/>
        <end position="106"/>
    </location>
</feature>
<gene>
    <name evidence="2" type="ORF">Tco_1019486</name>
</gene>
<dbReference type="SUPFAM" id="SSF56672">
    <property type="entry name" value="DNA/RNA polymerases"/>
    <property type="match status" value="1"/>
</dbReference>
<accession>A0ABQ5FXI8</accession>
<protein>
    <submittedName>
        <fullName evidence="2">Ribonuclease H-like domain-containing protein</fullName>
    </submittedName>
</protein>
<evidence type="ECO:0000259" key="1">
    <source>
        <dbReference type="Pfam" id="PF07727"/>
    </source>
</evidence>
<dbReference type="CDD" id="cd09272">
    <property type="entry name" value="RNase_HI_RT_Ty1"/>
    <property type="match status" value="1"/>
</dbReference>
<dbReference type="InterPro" id="IPR013103">
    <property type="entry name" value="RVT_2"/>
</dbReference>
<organism evidence="2 3">
    <name type="scientific">Tanacetum coccineum</name>
    <dbReference type="NCBI Taxonomy" id="301880"/>
    <lineage>
        <taxon>Eukaryota</taxon>
        <taxon>Viridiplantae</taxon>
        <taxon>Streptophyta</taxon>
        <taxon>Embryophyta</taxon>
        <taxon>Tracheophyta</taxon>
        <taxon>Spermatophyta</taxon>
        <taxon>Magnoliopsida</taxon>
        <taxon>eudicotyledons</taxon>
        <taxon>Gunneridae</taxon>
        <taxon>Pentapetalae</taxon>
        <taxon>asterids</taxon>
        <taxon>campanulids</taxon>
        <taxon>Asterales</taxon>
        <taxon>Asteraceae</taxon>
        <taxon>Asteroideae</taxon>
        <taxon>Anthemideae</taxon>
        <taxon>Anthemidinae</taxon>
        <taxon>Tanacetum</taxon>
    </lineage>
</organism>
<proteinExistence type="predicted"/>
<dbReference type="PANTHER" id="PTHR11439">
    <property type="entry name" value="GAG-POL-RELATED RETROTRANSPOSON"/>
    <property type="match status" value="1"/>
</dbReference>
<sequence length="406" mass="46875">MNFPVYQIDVKSAFLYGTIEEEVYVSQPPGFVVPKFTEKVYKVEKALYGLHQAPRAWYKTLSTYLLDNGFHRGQIDKTFFIKRLKGDSLLVQEYVDDIIFGSTKKSLFKQKEDGIFISQDKYVGEILKKFGFSSIRTASTPMETNKDLTKNEDGEDVNVHLYRSMIGSLMYLTSSRPDIMFSVCACSRFQVQPKVSHLNAVKRIFRYLKGQPKLGLWYPKDSPLILEAFSDSDYAGASLDRKSTTGGCQFLGSRLISWQCKKQTVVANSTTEAEYIAASHCCGQVLWIQNQMLDYGFNFMQTKIHVDNKSAICVIKNPVYHSKTKHIEIRHHFIRDSYEKRLIEMVKIHTNNNVVDLLTKAFDVSRFNFLVASIGMLNFLPHWLRVPKRIDLCSLWRIIAKMYKYN</sequence>
<name>A0ABQ5FXI8_9ASTR</name>
<dbReference type="Pfam" id="PF07727">
    <property type="entry name" value="RVT_2"/>
    <property type="match status" value="1"/>
</dbReference>
<reference evidence="2" key="1">
    <citation type="journal article" date="2022" name="Int. J. Mol. Sci.">
        <title>Draft Genome of Tanacetum Coccineum: Genomic Comparison of Closely Related Tanacetum-Family Plants.</title>
        <authorList>
            <person name="Yamashiro T."/>
            <person name="Shiraishi A."/>
            <person name="Nakayama K."/>
            <person name="Satake H."/>
        </authorList>
    </citation>
    <scope>NUCLEOTIDE SEQUENCE</scope>
</reference>
<reference evidence="2" key="2">
    <citation type="submission" date="2022-01" db="EMBL/GenBank/DDBJ databases">
        <authorList>
            <person name="Yamashiro T."/>
            <person name="Shiraishi A."/>
            <person name="Satake H."/>
            <person name="Nakayama K."/>
        </authorList>
    </citation>
    <scope>NUCLEOTIDE SEQUENCE</scope>
</reference>